<keyword evidence="1" id="KW-0812">Transmembrane</keyword>
<proteinExistence type="predicted"/>
<organism evidence="2 3">
    <name type="scientific">Falsiroseomonas tokyonensis</name>
    <dbReference type="NCBI Taxonomy" id="430521"/>
    <lineage>
        <taxon>Bacteria</taxon>
        <taxon>Pseudomonadati</taxon>
        <taxon>Pseudomonadota</taxon>
        <taxon>Alphaproteobacteria</taxon>
        <taxon>Acetobacterales</taxon>
        <taxon>Roseomonadaceae</taxon>
        <taxon>Falsiroseomonas</taxon>
    </lineage>
</organism>
<comment type="caution">
    <text evidence="2">The sequence shown here is derived from an EMBL/GenBank/DDBJ whole genome shotgun (WGS) entry which is preliminary data.</text>
</comment>
<evidence type="ECO:0000313" key="2">
    <source>
        <dbReference type="EMBL" id="MFC3000523.1"/>
    </source>
</evidence>
<keyword evidence="1" id="KW-0472">Membrane</keyword>
<dbReference type="RefSeq" id="WP_216836613.1">
    <property type="nucleotide sequence ID" value="NZ_JAFNJS010000003.1"/>
</dbReference>
<name>A0ABV7BVD0_9PROT</name>
<protein>
    <submittedName>
        <fullName evidence="2">Uncharacterized protein</fullName>
    </submittedName>
</protein>
<dbReference type="EMBL" id="JBHRSB010000003">
    <property type="protein sequence ID" value="MFC3000523.1"/>
    <property type="molecule type" value="Genomic_DNA"/>
</dbReference>
<gene>
    <name evidence="2" type="ORF">ACFOD3_11505</name>
</gene>
<keyword evidence="3" id="KW-1185">Reference proteome</keyword>
<feature type="transmembrane region" description="Helical" evidence="1">
    <location>
        <begin position="88"/>
        <end position="111"/>
    </location>
</feature>
<evidence type="ECO:0000256" key="1">
    <source>
        <dbReference type="SAM" id="Phobius"/>
    </source>
</evidence>
<dbReference type="Proteomes" id="UP001595420">
    <property type="component" value="Unassembled WGS sequence"/>
</dbReference>
<reference evidence="3" key="1">
    <citation type="journal article" date="2019" name="Int. J. Syst. Evol. Microbiol.">
        <title>The Global Catalogue of Microorganisms (GCM) 10K type strain sequencing project: providing services to taxonomists for standard genome sequencing and annotation.</title>
        <authorList>
            <consortium name="The Broad Institute Genomics Platform"/>
            <consortium name="The Broad Institute Genome Sequencing Center for Infectious Disease"/>
            <person name="Wu L."/>
            <person name="Ma J."/>
        </authorList>
    </citation>
    <scope>NUCLEOTIDE SEQUENCE [LARGE SCALE GENOMIC DNA]</scope>
    <source>
        <strain evidence="3">CGMCC 1.16855</strain>
    </source>
</reference>
<sequence>MAPAPRPAAGAARLRRHAALSTPPFRIDPGRLYEVSRSGAAWTEGDPAEAAARLRRMRWLFGIGLTVNAVTWTASGAAFALGGPHWGAGFGLLAVLTAPLLGLPALAEAFARRRARHRHRSRPKDFAGNVTK</sequence>
<evidence type="ECO:0000313" key="3">
    <source>
        <dbReference type="Proteomes" id="UP001595420"/>
    </source>
</evidence>
<feature type="transmembrane region" description="Helical" evidence="1">
    <location>
        <begin position="59"/>
        <end position="82"/>
    </location>
</feature>
<accession>A0ABV7BVD0</accession>
<keyword evidence="1" id="KW-1133">Transmembrane helix</keyword>